<evidence type="ECO:0000256" key="2">
    <source>
        <dbReference type="ARBA" id="ARBA00007635"/>
    </source>
</evidence>
<feature type="transmembrane region" description="Helical" evidence="6">
    <location>
        <begin position="233"/>
        <end position="252"/>
    </location>
</feature>
<feature type="transmembrane region" description="Helical" evidence="6">
    <location>
        <begin position="206"/>
        <end position="227"/>
    </location>
</feature>
<organism evidence="9 10">
    <name type="scientific">Rubroshorea leprosula</name>
    <dbReference type="NCBI Taxonomy" id="152421"/>
    <lineage>
        <taxon>Eukaryota</taxon>
        <taxon>Viridiplantae</taxon>
        <taxon>Streptophyta</taxon>
        <taxon>Embryophyta</taxon>
        <taxon>Tracheophyta</taxon>
        <taxon>Spermatophyta</taxon>
        <taxon>Magnoliopsida</taxon>
        <taxon>eudicotyledons</taxon>
        <taxon>Gunneridae</taxon>
        <taxon>Pentapetalae</taxon>
        <taxon>rosids</taxon>
        <taxon>malvids</taxon>
        <taxon>Malvales</taxon>
        <taxon>Dipterocarpaceae</taxon>
        <taxon>Rubroshorea</taxon>
    </lineage>
</organism>
<gene>
    <name evidence="9" type="ORF">SLEP1_g52165</name>
</gene>
<keyword evidence="3 6" id="KW-0812">Transmembrane</keyword>
<keyword evidence="4 6" id="KW-1133">Transmembrane helix</keyword>
<feature type="transmembrane region" description="Helical" evidence="6">
    <location>
        <begin position="67"/>
        <end position="86"/>
    </location>
</feature>
<feature type="transmembrane region" description="Helical" evidence="6">
    <location>
        <begin position="98"/>
        <end position="118"/>
    </location>
</feature>
<dbReference type="InterPro" id="IPR037185">
    <property type="entry name" value="EmrE-like"/>
</dbReference>
<evidence type="ECO:0000256" key="4">
    <source>
        <dbReference type="ARBA" id="ARBA00022989"/>
    </source>
</evidence>
<evidence type="ECO:0000313" key="9">
    <source>
        <dbReference type="EMBL" id="GKV45036.1"/>
    </source>
</evidence>
<dbReference type="InterPro" id="IPR000620">
    <property type="entry name" value="EamA_dom"/>
</dbReference>
<dbReference type="PANTHER" id="PTHR31218">
    <property type="entry name" value="WAT1-RELATED PROTEIN"/>
    <property type="match status" value="1"/>
</dbReference>
<dbReference type="AlphaFoldDB" id="A0AAV5M5E6"/>
<sequence>MFSSNYLLFFEIIRGNQDGRIWWVMDWTEESKTILGNVYRHAIAFLVIAPFAFFLKRNVRPQSTLPIFLRIMALGILEPVLDQNLYNVGITHTSATMRATFANMLPVITFILMIIFRLEKVNVKKFHSVATSFTLKKYPVALSLAALVCLMGIVEGAVVSLIFERDMIVWRVGFNYRLLVVAYSGVICSGLAYYVQRVVIKERGPVFTTSFSPLSMIITVALGAIVLKELVHLGSILGPIFIMSELYIVVWGKSKESQSTLEQTNQEVPAVTATSVSSSEEDEIKELPVDHGGIVNDSEGEIQELPVD</sequence>
<dbReference type="InterPro" id="IPR030184">
    <property type="entry name" value="WAT1-related"/>
</dbReference>
<evidence type="ECO:0000256" key="1">
    <source>
        <dbReference type="ARBA" id="ARBA00004141"/>
    </source>
</evidence>
<evidence type="ECO:0000259" key="8">
    <source>
        <dbReference type="Pfam" id="PF00892"/>
    </source>
</evidence>
<reference evidence="9 10" key="1">
    <citation type="journal article" date="2021" name="Commun. Biol.">
        <title>The genome of Shorea leprosula (Dipterocarpaceae) highlights the ecological relevance of drought in aseasonal tropical rainforests.</title>
        <authorList>
            <person name="Ng K.K.S."/>
            <person name="Kobayashi M.J."/>
            <person name="Fawcett J.A."/>
            <person name="Hatakeyama M."/>
            <person name="Paape T."/>
            <person name="Ng C.H."/>
            <person name="Ang C.C."/>
            <person name="Tnah L.H."/>
            <person name="Lee C.T."/>
            <person name="Nishiyama T."/>
            <person name="Sese J."/>
            <person name="O'Brien M.J."/>
            <person name="Copetti D."/>
            <person name="Mohd Noor M.I."/>
            <person name="Ong R.C."/>
            <person name="Putra M."/>
            <person name="Sireger I.Z."/>
            <person name="Indrioko S."/>
            <person name="Kosugi Y."/>
            <person name="Izuno A."/>
            <person name="Isagi Y."/>
            <person name="Lee S.L."/>
            <person name="Shimizu K.K."/>
        </authorList>
    </citation>
    <scope>NUCLEOTIDE SEQUENCE [LARGE SCALE GENOMIC DNA]</scope>
    <source>
        <strain evidence="9">214</strain>
    </source>
</reference>
<comment type="similarity">
    <text evidence="2 6">Belongs to the drug/metabolite transporter (DMT) superfamily. Plant drug/metabolite exporter (P-DME) (TC 2.A.7.4) family.</text>
</comment>
<evidence type="ECO:0000256" key="7">
    <source>
        <dbReference type="SAM" id="MobiDB-lite"/>
    </source>
</evidence>
<dbReference type="Proteomes" id="UP001054252">
    <property type="component" value="Unassembled WGS sequence"/>
</dbReference>
<feature type="compositionally biased region" description="Acidic residues" evidence="7">
    <location>
        <begin position="298"/>
        <end position="308"/>
    </location>
</feature>
<feature type="transmembrane region" description="Helical" evidence="6">
    <location>
        <begin position="138"/>
        <end position="162"/>
    </location>
</feature>
<feature type="domain" description="EamA" evidence="8">
    <location>
        <begin position="33"/>
        <end position="133"/>
    </location>
</feature>
<comment type="caution">
    <text evidence="9">The sequence shown here is derived from an EMBL/GenBank/DDBJ whole genome shotgun (WGS) entry which is preliminary data.</text>
</comment>
<feature type="region of interest" description="Disordered" evidence="7">
    <location>
        <begin position="261"/>
        <end position="308"/>
    </location>
</feature>
<name>A0AAV5M5E6_9ROSI</name>
<dbReference type="EMBL" id="BPVZ01000189">
    <property type="protein sequence ID" value="GKV45036.1"/>
    <property type="molecule type" value="Genomic_DNA"/>
</dbReference>
<keyword evidence="5 6" id="KW-0472">Membrane</keyword>
<evidence type="ECO:0000256" key="3">
    <source>
        <dbReference type="ARBA" id="ARBA00022692"/>
    </source>
</evidence>
<feature type="transmembrane region" description="Helical" evidence="6">
    <location>
        <begin position="38"/>
        <end position="55"/>
    </location>
</feature>
<dbReference type="Pfam" id="PF00892">
    <property type="entry name" value="EamA"/>
    <property type="match status" value="1"/>
</dbReference>
<evidence type="ECO:0000313" key="10">
    <source>
        <dbReference type="Proteomes" id="UP001054252"/>
    </source>
</evidence>
<comment type="subcellular location">
    <subcellularLocation>
        <location evidence="1 6">Membrane</location>
        <topology evidence="1 6">Multi-pass membrane protein</topology>
    </subcellularLocation>
</comment>
<evidence type="ECO:0000256" key="5">
    <source>
        <dbReference type="ARBA" id="ARBA00023136"/>
    </source>
</evidence>
<protein>
    <recommendedName>
        <fullName evidence="6">WAT1-related protein</fullName>
    </recommendedName>
</protein>
<feature type="transmembrane region" description="Helical" evidence="6">
    <location>
        <begin position="174"/>
        <end position="194"/>
    </location>
</feature>
<dbReference type="GO" id="GO:0022857">
    <property type="term" value="F:transmembrane transporter activity"/>
    <property type="evidence" value="ECO:0007669"/>
    <property type="project" value="InterPro"/>
</dbReference>
<dbReference type="GO" id="GO:0016020">
    <property type="term" value="C:membrane"/>
    <property type="evidence" value="ECO:0007669"/>
    <property type="project" value="UniProtKB-SubCell"/>
</dbReference>
<evidence type="ECO:0000256" key="6">
    <source>
        <dbReference type="RuleBase" id="RU363077"/>
    </source>
</evidence>
<keyword evidence="10" id="KW-1185">Reference proteome</keyword>
<dbReference type="SUPFAM" id="SSF103481">
    <property type="entry name" value="Multidrug resistance efflux transporter EmrE"/>
    <property type="match status" value="2"/>
</dbReference>
<accession>A0AAV5M5E6</accession>
<proteinExistence type="inferred from homology"/>